<dbReference type="PANTHER" id="PTHR38009">
    <property type="entry name" value="CONSERVED HYPOTHETICAL PHAGE TAIL PROTEIN"/>
    <property type="match status" value="1"/>
</dbReference>
<dbReference type="Proteomes" id="UP000293347">
    <property type="component" value="Unassembled WGS sequence"/>
</dbReference>
<dbReference type="NCBIfam" id="TIGR02241">
    <property type="entry name" value="conserved hypothetical phage tail region protein"/>
    <property type="match status" value="1"/>
</dbReference>
<keyword evidence="2" id="KW-1185">Reference proteome</keyword>
<dbReference type="AlphaFoldDB" id="A0A4R0NNF8"/>
<proteinExistence type="predicted"/>
<dbReference type="InterPro" id="IPR011747">
    <property type="entry name" value="CHP02241"/>
</dbReference>
<reference evidence="1 2" key="1">
    <citation type="submission" date="2019-02" db="EMBL/GenBank/DDBJ databases">
        <title>Pedobacter sp. RP-1-14 sp. nov., isolated from Arctic soil.</title>
        <authorList>
            <person name="Dahal R.H."/>
        </authorList>
    </citation>
    <scope>NUCLEOTIDE SEQUENCE [LARGE SCALE GENOMIC DNA]</scope>
    <source>
        <strain evidence="1 2">RP-1-14</strain>
    </source>
</reference>
<name>A0A4R0NNF8_9SPHI</name>
<dbReference type="OrthoDB" id="73314at2"/>
<comment type="caution">
    <text evidence="1">The sequence shown here is derived from an EMBL/GenBank/DDBJ whole genome shotgun (WGS) entry which is preliminary data.</text>
</comment>
<dbReference type="GO" id="GO:0005198">
    <property type="term" value="F:structural molecule activity"/>
    <property type="evidence" value="ECO:0007669"/>
    <property type="project" value="InterPro"/>
</dbReference>
<dbReference type="EMBL" id="SJSL01000002">
    <property type="protein sequence ID" value="TCD01769.1"/>
    <property type="molecule type" value="Genomic_DNA"/>
</dbReference>
<dbReference type="RefSeq" id="WP_131596569.1">
    <property type="nucleotide sequence ID" value="NZ_SJSL01000002.1"/>
</dbReference>
<organism evidence="1 2">
    <name type="scientific">Pedobacter psychroterrae</name>
    <dbReference type="NCBI Taxonomy" id="2530453"/>
    <lineage>
        <taxon>Bacteria</taxon>
        <taxon>Pseudomonadati</taxon>
        <taxon>Bacteroidota</taxon>
        <taxon>Sphingobacteriia</taxon>
        <taxon>Sphingobacteriales</taxon>
        <taxon>Sphingobacteriaceae</taxon>
        <taxon>Pedobacter</taxon>
    </lineage>
</organism>
<dbReference type="PANTHER" id="PTHR38009:SF1">
    <property type="entry name" value="CONSERVED HYPOTHETICAL PHAGE TAIL PROTEIN"/>
    <property type="match status" value="1"/>
</dbReference>
<evidence type="ECO:0000313" key="2">
    <source>
        <dbReference type="Proteomes" id="UP000293347"/>
    </source>
</evidence>
<dbReference type="InterPro" id="IPR010667">
    <property type="entry name" value="Phage_T4_Gp19"/>
</dbReference>
<evidence type="ECO:0000313" key="1">
    <source>
        <dbReference type="EMBL" id="TCD01769.1"/>
    </source>
</evidence>
<accession>A0A4R0NNF8</accession>
<dbReference type="Pfam" id="PF06841">
    <property type="entry name" value="Phage_T4_gp19"/>
    <property type="match status" value="1"/>
</dbReference>
<protein>
    <submittedName>
        <fullName evidence="1">Phage tail protein</fullName>
    </submittedName>
</protein>
<sequence length="142" mass="15931">MSTTTTGYPLPAYNYKVSIGSQTLSFSEVSGLSINYEKVIYKDGLSHLFGPTIIRAQKNQPTVTLKRGITANRKELYAWLQDKSFKDIFIDLCNEKGIAVIRWRLDKAMPLKIDAPSFSASGNEIAIESIELIAHDLNIEYL</sequence>
<gene>
    <name evidence="1" type="ORF">EZ437_13720</name>
</gene>